<dbReference type="GO" id="GO:0005829">
    <property type="term" value="C:cytosol"/>
    <property type="evidence" value="ECO:0007669"/>
    <property type="project" value="TreeGrafter"/>
</dbReference>
<dbReference type="PROSITE" id="PS50974">
    <property type="entry name" value="ADOMET_ACTIVATION"/>
    <property type="match status" value="1"/>
</dbReference>
<dbReference type="GO" id="GO:0008270">
    <property type="term" value="F:zinc ion binding"/>
    <property type="evidence" value="ECO:0007669"/>
    <property type="project" value="InterPro"/>
</dbReference>
<dbReference type="InterPro" id="IPR037010">
    <property type="entry name" value="VitB12-dep_Met_synth_activ_sf"/>
</dbReference>
<dbReference type="CDD" id="cd02069">
    <property type="entry name" value="methionine_synthase_B12_BD"/>
    <property type="match status" value="1"/>
</dbReference>
<dbReference type="PROSITE" id="PS51337">
    <property type="entry name" value="B12_BINDING_NTER"/>
    <property type="match status" value="1"/>
</dbReference>
<dbReference type="SUPFAM" id="SSF47644">
    <property type="entry name" value="Methionine synthase domain"/>
    <property type="match status" value="1"/>
</dbReference>
<keyword evidence="14" id="KW-0486">Methionine biosynthesis</keyword>
<dbReference type="Pfam" id="PF02607">
    <property type="entry name" value="B12-binding_2"/>
    <property type="match status" value="1"/>
</dbReference>
<evidence type="ECO:0000256" key="7">
    <source>
        <dbReference type="ARBA" id="ARBA00022605"/>
    </source>
</evidence>
<dbReference type="Gene3D" id="3.20.20.330">
    <property type="entry name" value="Homocysteine-binding-like domain"/>
    <property type="match status" value="1"/>
</dbReference>
<dbReference type="EMBL" id="CAFBMB010000027">
    <property type="protein sequence ID" value="CAB4893285.1"/>
    <property type="molecule type" value="Genomic_DNA"/>
</dbReference>
<dbReference type="InterPro" id="IPR036594">
    <property type="entry name" value="Meth_synthase_dom"/>
</dbReference>
<accession>A0A6J7FIK8</accession>
<dbReference type="FunFam" id="3.20.20.330:FF:000001">
    <property type="entry name" value="Methionine synthase"/>
    <property type="match status" value="1"/>
</dbReference>
<dbReference type="PROSITE" id="PS50972">
    <property type="entry name" value="PTERIN_BINDING"/>
    <property type="match status" value="1"/>
</dbReference>
<dbReference type="InterPro" id="IPR006158">
    <property type="entry name" value="Cobalamin-bd"/>
</dbReference>
<dbReference type="Gene3D" id="3.20.20.20">
    <property type="entry name" value="Dihydropteroate synthase-like"/>
    <property type="match status" value="1"/>
</dbReference>
<evidence type="ECO:0000256" key="16">
    <source>
        <dbReference type="ARBA" id="ARBA00031040"/>
    </source>
</evidence>
<dbReference type="InterPro" id="IPR011822">
    <property type="entry name" value="MetH"/>
</dbReference>
<keyword evidence="8" id="KW-0846">Cobalamin</keyword>
<evidence type="ECO:0000256" key="14">
    <source>
        <dbReference type="ARBA" id="ARBA00023167"/>
    </source>
</evidence>
<dbReference type="InterPro" id="IPR004223">
    <property type="entry name" value="VitB12-dep_Met_synth_activ_dom"/>
</dbReference>
<dbReference type="FunFam" id="3.40.50.280:FF:000004">
    <property type="entry name" value="Methionine synthase"/>
    <property type="match status" value="1"/>
</dbReference>
<dbReference type="InterPro" id="IPR050554">
    <property type="entry name" value="Met_Synthase/Corrinoid"/>
</dbReference>
<comment type="cofactor">
    <cofactor evidence="2">
        <name>methylcob(III)alamin</name>
        <dbReference type="ChEBI" id="CHEBI:28115"/>
    </cofactor>
</comment>
<dbReference type="AlphaFoldDB" id="A0A6J7FIK8"/>
<keyword evidence="7" id="KW-0028">Amino-acid biosynthesis</keyword>
<dbReference type="InterPro" id="IPR003726">
    <property type="entry name" value="HCY_dom"/>
</dbReference>
<evidence type="ECO:0000256" key="6">
    <source>
        <dbReference type="ARBA" id="ARBA00022603"/>
    </source>
</evidence>
<dbReference type="InterPro" id="IPR003759">
    <property type="entry name" value="Cbl-bd_cap"/>
</dbReference>
<dbReference type="GO" id="GO:0050667">
    <property type="term" value="P:homocysteine metabolic process"/>
    <property type="evidence" value="ECO:0007669"/>
    <property type="project" value="TreeGrafter"/>
</dbReference>
<evidence type="ECO:0000259" key="17">
    <source>
        <dbReference type="PROSITE" id="PS50970"/>
    </source>
</evidence>
<dbReference type="PANTHER" id="PTHR45833">
    <property type="entry name" value="METHIONINE SYNTHASE"/>
    <property type="match status" value="1"/>
</dbReference>
<dbReference type="InterPro" id="IPR033706">
    <property type="entry name" value="Met_synthase_B12-bd"/>
</dbReference>
<dbReference type="PROSITE" id="PS51332">
    <property type="entry name" value="B12_BINDING"/>
    <property type="match status" value="1"/>
</dbReference>
<proteinExistence type="inferred from homology"/>
<dbReference type="UniPathway" id="UPA00051">
    <property type="reaction ID" value="UER00081"/>
</dbReference>
<dbReference type="GO" id="GO:0008705">
    <property type="term" value="F:methionine synthase activity"/>
    <property type="evidence" value="ECO:0007669"/>
    <property type="project" value="UniProtKB-EC"/>
</dbReference>
<evidence type="ECO:0000259" key="19">
    <source>
        <dbReference type="PROSITE" id="PS50974"/>
    </source>
</evidence>
<dbReference type="PANTHER" id="PTHR45833:SF1">
    <property type="entry name" value="METHIONINE SYNTHASE"/>
    <property type="match status" value="1"/>
</dbReference>
<evidence type="ECO:0000259" key="21">
    <source>
        <dbReference type="PROSITE" id="PS51337"/>
    </source>
</evidence>
<keyword evidence="11" id="KW-0479">Metal-binding</keyword>
<evidence type="ECO:0000313" key="22">
    <source>
        <dbReference type="EMBL" id="CAB4893285.1"/>
    </source>
</evidence>
<dbReference type="Pfam" id="PF02574">
    <property type="entry name" value="S-methyl_trans"/>
    <property type="match status" value="1"/>
</dbReference>
<keyword evidence="9" id="KW-0808">Transferase</keyword>
<dbReference type="Pfam" id="PF02965">
    <property type="entry name" value="Met_synt_B12"/>
    <property type="match status" value="1"/>
</dbReference>
<protein>
    <recommendedName>
        <fullName evidence="5">methionine synthase</fullName>
        <ecNumber evidence="5">2.1.1.13</ecNumber>
    </recommendedName>
    <alternativeName>
        <fullName evidence="16">5-methyltetrahydrofolate--homocysteine methyltransferase</fullName>
    </alternativeName>
</protein>
<name>A0A6J7FIK8_9ZZZZ</name>
<dbReference type="InterPro" id="IPR011005">
    <property type="entry name" value="Dihydropteroate_synth-like_sf"/>
</dbReference>
<feature type="domain" description="Hcy-binding" evidence="17">
    <location>
        <begin position="1"/>
        <end position="300"/>
    </location>
</feature>
<dbReference type="Gene3D" id="3.10.196.10">
    <property type="entry name" value="Vitamin B12-dependent methionine synthase, activation domain"/>
    <property type="match status" value="1"/>
</dbReference>
<dbReference type="FunFam" id="1.10.1240.10:FF:000001">
    <property type="entry name" value="Methionine synthase"/>
    <property type="match status" value="1"/>
</dbReference>
<dbReference type="Gene3D" id="1.10.1240.10">
    <property type="entry name" value="Methionine synthase domain"/>
    <property type="match status" value="1"/>
</dbReference>
<dbReference type="Gene3D" id="3.40.50.280">
    <property type="entry name" value="Cobalamin-binding domain"/>
    <property type="match status" value="1"/>
</dbReference>
<evidence type="ECO:0000256" key="11">
    <source>
        <dbReference type="ARBA" id="ARBA00022723"/>
    </source>
</evidence>
<keyword evidence="10" id="KW-0949">S-adenosyl-L-methionine</keyword>
<dbReference type="EC" id="2.1.1.13" evidence="5"/>
<comment type="similarity">
    <text evidence="4">Belongs to the vitamin-B12 dependent methionine synthase family.</text>
</comment>
<feature type="domain" description="Pterin-binding" evidence="18">
    <location>
        <begin position="331"/>
        <end position="589"/>
    </location>
</feature>
<dbReference type="GO" id="GO:0032259">
    <property type="term" value="P:methylation"/>
    <property type="evidence" value="ECO:0007669"/>
    <property type="project" value="UniProtKB-KW"/>
</dbReference>
<gene>
    <name evidence="22" type="ORF">UFOPK3516_00538</name>
</gene>
<evidence type="ECO:0000256" key="3">
    <source>
        <dbReference type="ARBA" id="ARBA00005178"/>
    </source>
</evidence>
<dbReference type="Pfam" id="PF00809">
    <property type="entry name" value="Pterin_bind"/>
    <property type="match status" value="1"/>
</dbReference>
<organism evidence="22">
    <name type="scientific">freshwater metagenome</name>
    <dbReference type="NCBI Taxonomy" id="449393"/>
    <lineage>
        <taxon>unclassified sequences</taxon>
        <taxon>metagenomes</taxon>
        <taxon>ecological metagenomes</taxon>
    </lineage>
</organism>
<dbReference type="SUPFAM" id="SSF56507">
    <property type="entry name" value="Methionine synthase activation domain-like"/>
    <property type="match status" value="1"/>
</dbReference>
<dbReference type="CDD" id="cd00740">
    <property type="entry name" value="MeTr"/>
    <property type="match status" value="1"/>
</dbReference>
<dbReference type="InterPro" id="IPR036589">
    <property type="entry name" value="HCY_dom_sf"/>
</dbReference>
<keyword evidence="13" id="KW-0862">Zinc</keyword>
<evidence type="ECO:0000256" key="9">
    <source>
        <dbReference type="ARBA" id="ARBA00022679"/>
    </source>
</evidence>
<dbReference type="SUPFAM" id="SSF82282">
    <property type="entry name" value="Homocysteine S-methyltransferase"/>
    <property type="match status" value="1"/>
</dbReference>
<dbReference type="SUPFAM" id="SSF52242">
    <property type="entry name" value="Cobalamin (vitamin B12)-binding domain"/>
    <property type="match status" value="1"/>
</dbReference>
<evidence type="ECO:0000256" key="8">
    <source>
        <dbReference type="ARBA" id="ARBA00022628"/>
    </source>
</evidence>
<evidence type="ECO:0000256" key="13">
    <source>
        <dbReference type="ARBA" id="ARBA00022833"/>
    </source>
</evidence>
<comment type="cofactor">
    <cofactor evidence="1">
        <name>Zn(2+)</name>
        <dbReference type="ChEBI" id="CHEBI:29105"/>
    </cofactor>
</comment>
<evidence type="ECO:0000256" key="10">
    <source>
        <dbReference type="ARBA" id="ARBA00022691"/>
    </source>
</evidence>
<evidence type="ECO:0000259" key="20">
    <source>
        <dbReference type="PROSITE" id="PS51332"/>
    </source>
</evidence>
<keyword evidence="15" id="KW-0170">Cobalt</keyword>
<dbReference type="PROSITE" id="PS50970">
    <property type="entry name" value="HCY"/>
    <property type="match status" value="1"/>
</dbReference>
<dbReference type="SUPFAM" id="SSF51717">
    <property type="entry name" value="Dihydropteroate synthetase-like"/>
    <property type="match status" value="1"/>
</dbReference>
<dbReference type="GO" id="GO:0031419">
    <property type="term" value="F:cobalamin binding"/>
    <property type="evidence" value="ECO:0007669"/>
    <property type="project" value="UniProtKB-KW"/>
</dbReference>
<evidence type="ECO:0000259" key="18">
    <source>
        <dbReference type="PROSITE" id="PS50972"/>
    </source>
</evidence>
<sequence>MTALAERVVVGDGAMGTMLQEHAPTMDDYQQLEGCNEILNVSRPDIIRAIHGAYLDVGIDCVETNTFGANWSNLSDYGIEHRITELAHEGARLAREVCEEYEADDGRVRWVLGSMGPGTKLPSLGHTTYAHLKSTFAEQAVGLIQGGADAFLIETSQDLLQTKSAVNGCKQAIAETGIRLPIFVEVTVETTGTMLMGSEIGAALTALEPLGIDMIGLNCATGPTEMSEHLRHLSRHANIPVMCMPNAGLPVLTSDGSHYPLTPDQLATAHEQFVKEYGLALVGGCCGTTPEHLRAVVERVGTARAIPRTPVNDNGVASLYQHVSFIQENAFLAIGERTNANGSKVFREAMLEERWDDCVDIARNQIRDGAHVLDVCVDYVGRDGVADAQQIVSRFASASTLPLVMDSTEPAVLQAGMELIGGRPIVNSVNFEDGEGAESRFARIMPLVKEHGAAVVALTIDEEGQARTTEGKLRIASRLIDTLVNEWGMRVDDILVDCLTFPIATGQEETRRDAIETIEAIRQLTALYPGVHTTLGVSNVSFGLNPAARTVLNSVFLHEAMGAGLDSAIVDAAKIVPLASIPDEQRKVALDLVWDRREFDADGNVTYDPLELMLDTFAGVDAAAIRDQRAIEMAALPVSERLARRIIDGDAKGLAEDLEQARADGMSPLAIINDNLLSGMQIVGELFGKGEMQLPFVLKSAEVMKQAVALLEPFMEKSEEAGKGKIVLATVRGDVHDIGKNLVDIILTNNGYDVVNIGIKKTINEIIEAAEENNADVIGMSGLLVKSTVVMKENLLELNSRGLAARWPVILGGAALTRAFVEEDLAALFDGEVRYARDAFEGLALMEPLVAVARGADPATVNLPALKKRIHRPSQLVVTEPENIPARSDVITDNEIPVPPFWGTRIVKGVALGDYAAFLDERATFMGQWGLKPGRGDDGVSYEKLVDTEGRPRLRYWLDRILAEGIADASVIYGYFPVVSDGRDIIVRHHGDDMHGVNGVAGVLAPDGGSAGELGTERLRFTFPRQTRDRHLCLADFVAAADSGRADVLPIQLATFGDQVSRVTGELFAADSYRDYMELNGLAMQLTEALAEFWHARIREELGFAAEDPADLAGMFKLDYRGARFSLGYPACPDMEDRRKVVELLRPERVGVELSEELQLHPEQSTDAFVFHHPEATYFSV</sequence>
<feature type="domain" description="B12-binding N-terminal" evidence="21">
    <location>
        <begin position="629"/>
        <end position="723"/>
    </location>
</feature>
<feature type="domain" description="AdoMet activation" evidence="19">
    <location>
        <begin position="873"/>
        <end position="1181"/>
    </location>
</feature>
<dbReference type="InterPro" id="IPR036724">
    <property type="entry name" value="Cobalamin-bd_sf"/>
</dbReference>
<evidence type="ECO:0000256" key="2">
    <source>
        <dbReference type="ARBA" id="ARBA00001956"/>
    </source>
</evidence>
<evidence type="ECO:0000256" key="4">
    <source>
        <dbReference type="ARBA" id="ARBA00010398"/>
    </source>
</evidence>
<dbReference type="GO" id="GO:0046653">
    <property type="term" value="P:tetrahydrofolate metabolic process"/>
    <property type="evidence" value="ECO:0007669"/>
    <property type="project" value="TreeGrafter"/>
</dbReference>
<keyword evidence="6" id="KW-0489">Methyltransferase</keyword>
<reference evidence="22" key="1">
    <citation type="submission" date="2020-05" db="EMBL/GenBank/DDBJ databases">
        <authorList>
            <person name="Chiriac C."/>
            <person name="Salcher M."/>
            <person name="Ghai R."/>
            <person name="Kavagutti S V."/>
        </authorList>
    </citation>
    <scope>NUCLEOTIDE SEQUENCE</scope>
</reference>
<evidence type="ECO:0000256" key="15">
    <source>
        <dbReference type="ARBA" id="ARBA00023285"/>
    </source>
</evidence>
<evidence type="ECO:0000256" key="12">
    <source>
        <dbReference type="ARBA" id="ARBA00022737"/>
    </source>
</evidence>
<evidence type="ECO:0000256" key="1">
    <source>
        <dbReference type="ARBA" id="ARBA00001947"/>
    </source>
</evidence>
<evidence type="ECO:0000256" key="5">
    <source>
        <dbReference type="ARBA" id="ARBA00012032"/>
    </source>
</evidence>
<dbReference type="Pfam" id="PF02310">
    <property type="entry name" value="B12-binding"/>
    <property type="match status" value="1"/>
</dbReference>
<feature type="domain" description="B12-binding" evidence="20">
    <location>
        <begin position="723"/>
        <end position="860"/>
    </location>
</feature>
<dbReference type="PIRSF" id="PIRSF000381">
    <property type="entry name" value="MetH"/>
    <property type="match status" value="1"/>
</dbReference>
<dbReference type="SMART" id="SM01018">
    <property type="entry name" value="B12-binding_2"/>
    <property type="match status" value="1"/>
</dbReference>
<dbReference type="InterPro" id="IPR000489">
    <property type="entry name" value="Pterin-binding_dom"/>
</dbReference>
<comment type="pathway">
    <text evidence="3">Amino-acid biosynthesis; L-methionine biosynthesis via de novo pathway; L-methionine from L-homocysteine (MetH route): step 1/1.</text>
</comment>
<keyword evidence="12" id="KW-0677">Repeat</keyword>
<dbReference type="NCBIfam" id="TIGR02082">
    <property type="entry name" value="metH"/>
    <property type="match status" value="1"/>
</dbReference>
<dbReference type="FunFam" id="3.20.20.20:FF:000007">
    <property type="entry name" value="Methionine synthase"/>
    <property type="match status" value="1"/>
</dbReference>